<evidence type="ECO:0000256" key="8">
    <source>
        <dbReference type="ARBA" id="ARBA00023157"/>
    </source>
</evidence>
<feature type="signal peptide" evidence="11">
    <location>
        <begin position="1"/>
        <end position="24"/>
    </location>
</feature>
<dbReference type="GO" id="GO:0008270">
    <property type="term" value="F:zinc ion binding"/>
    <property type="evidence" value="ECO:0007669"/>
    <property type="project" value="UniProtKB-UniRule"/>
</dbReference>
<reference evidence="13" key="3">
    <citation type="submission" date="2025-05" db="UniProtKB">
        <authorList>
            <consortium name="EnsemblMetazoa"/>
        </authorList>
    </citation>
    <scope>IDENTIFICATION</scope>
</reference>
<evidence type="ECO:0000256" key="5">
    <source>
        <dbReference type="ARBA" id="ARBA00022833"/>
    </source>
</evidence>
<dbReference type="InterPro" id="IPR001506">
    <property type="entry name" value="Peptidase_M12A"/>
</dbReference>
<dbReference type="InterPro" id="IPR034035">
    <property type="entry name" value="Astacin-like_dom"/>
</dbReference>
<keyword evidence="2 10" id="KW-0479">Metal-binding</keyword>
<dbReference type="Proteomes" id="UP001652680">
    <property type="component" value="Unassembled WGS sequence"/>
</dbReference>
<keyword evidence="9" id="KW-0325">Glycoprotein</keyword>
<name>A0A6P4F7R3_DRORH</name>
<dbReference type="GO" id="GO:0006508">
    <property type="term" value="P:proteolysis"/>
    <property type="evidence" value="ECO:0007669"/>
    <property type="project" value="UniProtKB-KW"/>
</dbReference>
<dbReference type="OrthoDB" id="291007at2759"/>
<evidence type="ECO:0000259" key="12">
    <source>
        <dbReference type="PROSITE" id="PS51864"/>
    </source>
</evidence>
<feature type="chain" id="PRO_5028513575" description="Metalloendopeptidase" evidence="11">
    <location>
        <begin position="25"/>
        <end position="299"/>
    </location>
</feature>
<dbReference type="CDD" id="cd04280">
    <property type="entry name" value="ZnMc_astacin_like"/>
    <property type="match status" value="1"/>
</dbReference>
<feature type="binding site" evidence="10">
    <location>
        <position position="192"/>
    </location>
    <ligand>
        <name>Zn(2+)</name>
        <dbReference type="ChEBI" id="CHEBI:29105"/>
        <note>catalytic</note>
    </ligand>
</feature>
<keyword evidence="7" id="KW-0865">Zymogen</keyword>
<protein>
    <recommendedName>
        <fullName evidence="11">Metalloendopeptidase</fullName>
        <ecNumber evidence="11">3.4.24.-</ecNumber>
    </recommendedName>
</protein>
<evidence type="ECO:0000256" key="7">
    <source>
        <dbReference type="ARBA" id="ARBA00023145"/>
    </source>
</evidence>
<keyword evidence="4 10" id="KW-0378">Hydrolase</keyword>
<evidence type="ECO:0000256" key="2">
    <source>
        <dbReference type="ARBA" id="ARBA00022723"/>
    </source>
</evidence>
<proteinExistence type="predicted"/>
<dbReference type="EnsemblMetazoa" id="XM_017125937.1">
    <property type="protein sequence ID" value="XP_016981426.1"/>
    <property type="gene ID" value="LOC108046315"/>
</dbReference>
<keyword evidence="1 10" id="KW-0645">Protease</keyword>
<evidence type="ECO:0000313" key="15">
    <source>
        <dbReference type="RefSeq" id="XP_016981426.1"/>
    </source>
</evidence>
<dbReference type="EC" id="3.4.24.-" evidence="11"/>
<dbReference type="Pfam" id="PF01400">
    <property type="entry name" value="Astacin"/>
    <property type="match status" value="1"/>
</dbReference>
<reference evidence="15" key="2">
    <citation type="submission" date="2025-04" db="UniProtKB">
        <authorList>
            <consortium name="RefSeq"/>
        </authorList>
    </citation>
    <scope>IDENTIFICATION</scope>
</reference>
<dbReference type="GO" id="GO:0004222">
    <property type="term" value="F:metalloendopeptidase activity"/>
    <property type="evidence" value="ECO:0007669"/>
    <property type="project" value="UniProtKB-UniRule"/>
</dbReference>
<evidence type="ECO:0000313" key="14">
    <source>
        <dbReference type="Proteomes" id="UP001652680"/>
    </source>
</evidence>
<comment type="caution">
    <text evidence="10">Lacks conserved residue(s) required for the propagation of feature annotation.</text>
</comment>
<dbReference type="PRINTS" id="PR00480">
    <property type="entry name" value="ASTACIN"/>
</dbReference>
<evidence type="ECO:0000256" key="11">
    <source>
        <dbReference type="RuleBase" id="RU361183"/>
    </source>
</evidence>
<dbReference type="AlphaFoldDB" id="A0A6P4F7R3"/>
<dbReference type="PANTHER" id="PTHR10127">
    <property type="entry name" value="DISCOIDIN, CUB, EGF, LAMININ , AND ZINC METALLOPROTEASE DOMAIN CONTAINING"/>
    <property type="match status" value="1"/>
</dbReference>
<keyword evidence="14" id="KW-1185">Reference proteome</keyword>
<reference evidence="14" key="1">
    <citation type="journal article" date="2021" name="Elife">
        <title>Highly contiguous assemblies of 101 drosophilid genomes.</title>
        <authorList>
            <person name="Kim B.Y."/>
            <person name="Wang J.R."/>
            <person name="Miller D.E."/>
            <person name="Barmina O."/>
            <person name="Delaney E."/>
            <person name="Thompson A."/>
            <person name="Comeault A.A."/>
            <person name="Peede D."/>
            <person name="D'Agostino E.R."/>
            <person name="Pelaez J."/>
            <person name="Aguilar J.M."/>
            <person name="Haji D."/>
            <person name="Matsunaga T."/>
            <person name="Armstrong E.E."/>
            <person name="Zych M."/>
            <person name="Ogawa Y."/>
            <person name="Stamenkovic-Radak M."/>
            <person name="Jelic M."/>
            <person name="Veselinovic M.S."/>
            <person name="Tanaskovic M."/>
            <person name="Eric P."/>
            <person name="Gao J.J."/>
            <person name="Katoh T.K."/>
            <person name="Toda M.J."/>
            <person name="Watabe H."/>
            <person name="Watada M."/>
            <person name="Davis J.S."/>
            <person name="Moyle L.C."/>
            <person name="Manoli G."/>
            <person name="Bertolini E."/>
            <person name="Kostal V."/>
            <person name="Hawley R.S."/>
            <person name="Takahashi A."/>
            <person name="Jones C.D."/>
            <person name="Price D.K."/>
            <person name="Whiteman N."/>
            <person name="Kopp A."/>
            <person name="Matute D.R."/>
            <person name="Petrov D.A."/>
        </authorList>
    </citation>
    <scope>NUCLEOTIDE SEQUENCE [LARGE SCALE GENOMIC DNA]</scope>
</reference>
<evidence type="ECO:0000256" key="10">
    <source>
        <dbReference type="PROSITE-ProRule" id="PRU01211"/>
    </source>
</evidence>
<dbReference type="SUPFAM" id="SSF55486">
    <property type="entry name" value="Metalloproteases ('zincins'), catalytic domain"/>
    <property type="match status" value="1"/>
</dbReference>
<evidence type="ECO:0000256" key="9">
    <source>
        <dbReference type="ARBA" id="ARBA00023180"/>
    </source>
</evidence>
<evidence type="ECO:0000256" key="4">
    <source>
        <dbReference type="ARBA" id="ARBA00022801"/>
    </source>
</evidence>
<comment type="cofactor">
    <cofactor evidence="10 11">
        <name>Zn(2+)</name>
        <dbReference type="ChEBI" id="CHEBI:29105"/>
    </cofactor>
    <text evidence="10 11">Binds 1 zinc ion per subunit.</text>
</comment>
<feature type="domain" description="Peptidase M12A" evidence="12">
    <location>
        <begin position="96"/>
        <end position="293"/>
    </location>
</feature>
<feature type="binding site" evidence="10">
    <location>
        <position position="198"/>
    </location>
    <ligand>
        <name>Zn(2+)</name>
        <dbReference type="ChEBI" id="CHEBI:29105"/>
        <note>catalytic</note>
    </ligand>
</feature>
<dbReference type="FunFam" id="3.40.390.10:FF:000015">
    <property type="entry name" value="Meprin A subunit"/>
    <property type="match status" value="1"/>
</dbReference>
<dbReference type="RefSeq" id="XP_016981426.1">
    <property type="nucleotide sequence ID" value="XM_017125937.1"/>
</dbReference>
<feature type="binding site" evidence="10">
    <location>
        <position position="188"/>
    </location>
    <ligand>
        <name>Zn(2+)</name>
        <dbReference type="ChEBI" id="CHEBI:29105"/>
        <note>catalytic</note>
    </ligand>
</feature>
<sequence>MEKSQNNTRFFWLLVLLFISVGVSRPMEDLDSPELIVLTELADAVFGYPDYKITGALVEAYNETWPQNPEELGTYFEGDILVPLSYKSARFNGTRNGMRITSYRWKGGVVPYKINGNFTPEQLKIINHAFEQYHTRTCVRFRPRTTENDYISIINSGSGCWSCLGRIGGCQKVNLQSECLLNNGTTIHELMHVLGFDHEHNRHDRDSYILVVNDNIEPKKEHNFAKADSKKHSSFGVEYDYSSVMHYSLYAFSRNNEPTMVPLRDTSKVDKIGSRDDLSKGDVIKINKMYECNMINNKK</sequence>
<organism evidence="15">
    <name type="scientific">Drosophila rhopaloa</name>
    <name type="common">Fruit fly</name>
    <dbReference type="NCBI Taxonomy" id="1041015"/>
    <lineage>
        <taxon>Eukaryota</taxon>
        <taxon>Metazoa</taxon>
        <taxon>Ecdysozoa</taxon>
        <taxon>Arthropoda</taxon>
        <taxon>Hexapoda</taxon>
        <taxon>Insecta</taxon>
        <taxon>Pterygota</taxon>
        <taxon>Neoptera</taxon>
        <taxon>Endopterygota</taxon>
        <taxon>Diptera</taxon>
        <taxon>Brachycera</taxon>
        <taxon>Muscomorpha</taxon>
        <taxon>Ephydroidea</taxon>
        <taxon>Drosophilidae</taxon>
        <taxon>Drosophila</taxon>
        <taxon>Sophophora</taxon>
    </lineage>
</organism>
<accession>A0A6P4F7R3</accession>
<feature type="active site" evidence="10">
    <location>
        <position position="189"/>
    </location>
</feature>
<dbReference type="SMART" id="SM00235">
    <property type="entry name" value="ZnMc"/>
    <property type="match status" value="1"/>
</dbReference>
<keyword evidence="3 11" id="KW-0732">Signal</keyword>
<gene>
    <name evidence="15" type="primary">LOC108046315</name>
    <name evidence="13" type="synonym">108046315</name>
</gene>
<dbReference type="PANTHER" id="PTHR10127:SF780">
    <property type="entry name" value="METALLOENDOPEPTIDASE"/>
    <property type="match status" value="1"/>
</dbReference>
<evidence type="ECO:0000256" key="3">
    <source>
        <dbReference type="ARBA" id="ARBA00022729"/>
    </source>
</evidence>
<evidence type="ECO:0000256" key="1">
    <source>
        <dbReference type="ARBA" id="ARBA00022670"/>
    </source>
</evidence>
<evidence type="ECO:0000313" key="13">
    <source>
        <dbReference type="EnsemblMetazoa" id="XP_016981426.1"/>
    </source>
</evidence>
<dbReference type="InterPro" id="IPR024079">
    <property type="entry name" value="MetalloPept_cat_dom_sf"/>
</dbReference>
<dbReference type="PROSITE" id="PS51864">
    <property type="entry name" value="ASTACIN"/>
    <property type="match status" value="1"/>
</dbReference>
<dbReference type="InterPro" id="IPR006026">
    <property type="entry name" value="Peptidase_Metallo"/>
</dbReference>
<evidence type="ECO:0000256" key="6">
    <source>
        <dbReference type="ARBA" id="ARBA00023049"/>
    </source>
</evidence>
<keyword evidence="6 10" id="KW-0482">Metalloprotease</keyword>
<keyword evidence="5 10" id="KW-0862">Zinc</keyword>
<keyword evidence="8" id="KW-1015">Disulfide bond</keyword>
<dbReference type="GeneID" id="108046315"/>
<dbReference type="Gene3D" id="3.40.390.10">
    <property type="entry name" value="Collagenase (Catalytic Domain)"/>
    <property type="match status" value="1"/>
</dbReference>